<reference evidence="7 8" key="1">
    <citation type="submission" date="2022-04" db="EMBL/GenBank/DDBJ databases">
        <title>Leucobacter sp. isolated from rhizosphere of garlic.</title>
        <authorList>
            <person name="Won M."/>
            <person name="Lee C.-M."/>
            <person name="Woen H.-Y."/>
            <person name="Kwon S.-W."/>
        </authorList>
    </citation>
    <scope>NUCLEOTIDE SEQUENCE [LARGE SCALE GENOMIC DNA]</scope>
    <source>
        <strain evidence="7 8">H21R-40</strain>
    </source>
</reference>
<dbReference type="InterPro" id="IPR013249">
    <property type="entry name" value="RNA_pol_sigma70_r4_t2"/>
</dbReference>
<dbReference type="SUPFAM" id="SSF88946">
    <property type="entry name" value="Sigma2 domain of RNA polymerase sigma factors"/>
    <property type="match status" value="1"/>
</dbReference>
<name>A0ABY4FR75_9MICO</name>
<dbReference type="Pfam" id="PF08281">
    <property type="entry name" value="Sigma70_r4_2"/>
    <property type="match status" value="1"/>
</dbReference>
<evidence type="ECO:0000259" key="6">
    <source>
        <dbReference type="Pfam" id="PF08281"/>
    </source>
</evidence>
<feature type="domain" description="RNA polymerase sigma factor 70 region 4 type 2" evidence="6">
    <location>
        <begin position="131"/>
        <end position="181"/>
    </location>
</feature>
<dbReference type="InterPro" id="IPR036388">
    <property type="entry name" value="WH-like_DNA-bd_sf"/>
</dbReference>
<dbReference type="InterPro" id="IPR013324">
    <property type="entry name" value="RNA_pol_sigma_r3/r4-like"/>
</dbReference>
<dbReference type="Pfam" id="PF04542">
    <property type="entry name" value="Sigma70_r2"/>
    <property type="match status" value="1"/>
</dbReference>
<proteinExistence type="inferred from homology"/>
<keyword evidence="4" id="KW-0804">Transcription</keyword>
<dbReference type="EMBL" id="CP095045">
    <property type="protein sequence ID" value="UOQ58789.1"/>
    <property type="molecule type" value="Genomic_DNA"/>
</dbReference>
<protein>
    <submittedName>
        <fullName evidence="7">Sigma-70 family RNA polymerase sigma factor</fullName>
    </submittedName>
</protein>
<dbReference type="InterPro" id="IPR014284">
    <property type="entry name" value="RNA_pol_sigma-70_dom"/>
</dbReference>
<dbReference type="PANTHER" id="PTHR43133:SF25">
    <property type="entry name" value="RNA POLYMERASE SIGMA FACTOR RFAY-RELATED"/>
    <property type="match status" value="1"/>
</dbReference>
<keyword evidence="3" id="KW-0731">Sigma factor</keyword>
<dbReference type="PANTHER" id="PTHR43133">
    <property type="entry name" value="RNA POLYMERASE ECF-TYPE SIGMA FACTO"/>
    <property type="match status" value="1"/>
</dbReference>
<accession>A0ABY4FR75</accession>
<dbReference type="Gene3D" id="1.10.10.10">
    <property type="entry name" value="Winged helix-like DNA-binding domain superfamily/Winged helix DNA-binding domain"/>
    <property type="match status" value="1"/>
</dbReference>
<evidence type="ECO:0000259" key="5">
    <source>
        <dbReference type="Pfam" id="PF04542"/>
    </source>
</evidence>
<evidence type="ECO:0000256" key="4">
    <source>
        <dbReference type="ARBA" id="ARBA00023163"/>
    </source>
</evidence>
<dbReference type="NCBIfam" id="TIGR02937">
    <property type="entry name" value="sigma70-ECF"/>
    <property type="match status" value="1"/>
</dbReference>
<organism evidence="7 8">
    <name type="scientific">Leucobacter allii</name>
    <dbReference type="NCBI Taxonomy" id="2932247"/>
    <lineage>
        <taxon>Bacteria</taxon>
        <taxon>Bacillati</taxon>
        <taxon>Actinomycetota</taxon>
        <taxon>Actinomycetes</taxon>
        <taxon>Micrococcales</taxon>
        <taxon>Microbacteriaceae</taxon>
        <taxon>Leucobacter</taxon>
    </lineage>
</organism>
<dbReference type="InterPro" id="IPR007627">
    <property type="entry name" value="RNA_pol_sigma70_r2"/>
</dbReference>
<keyword evidence="8" id="KW-1185">Reference proteome</keyword>
<evidence type="ECO:0000313" key="8">
    <source>
        <dbReference type="Proteomes" id="UP000831786"/>
    </source>
</evidence>
<feature type="domain" description="RNA polymerase sigma-70 region 2" evidence="5">
    <location>
        <begin position="26"/>
        <end position="90"/>
    </location>
</feature>
<evidence type="ECO:0000256" key="1">
    <source>
        <dbReference type="ARBA" id="ARBA00010641"/>
    </source>
</evidence>
<dbReference type="Proteomes" id="UP000831786">
    <property type="component" value="Chromosome"/>
</dbReference>
<dbReference type="Gene3D" id="1.10.1740.10">
    <property type="match status" value="1"/>
</dbReference>
<dbReference type="CDD" id="cd06171">
    <property type="entry name" value="Sigma70_r4"/>
    <property type="match status" value="1"/>
</dbReference>
<dbReference type="RefSeq" id="WP_244729920.1">
    <property type="nucleotide sequence ID" value="NZ_CP095045.1"/>
</dbReference>
<dbReference type="InterPro" id="IPR013325">
    <property type="entry name" value="RNA_pol_sigma_r2"/>
</dbReference>
<keyword evidence="2" id="KW-0805">Transcription regulation</keyword>
<evidence type="ECO:0000256" key="3">
    <source>
        <dbReference type="ARBA" id="ARBA00023082"/>
    </source>
</evidence>
<evidence type="ECO:0000256" key="2">
    <source>
        <dbReference type="ARBA" id="ARBA00023015"/>
    </source>
</evidence>
<sequence>MRETYVRSDAEVVVAARTRPEEFTELYRRHAAAVFRYGASRLGREHADDLMSETFLVALEKLERFDLAFGSALPWLLGIATRLIRRRRSAEAATWRLIAAEGALGGDGSARAVLDPSESADDRIDAGRSAELLADAMLALARRDREVIALAAWSDLAPVEIAEALGIPEGTVRSRLHRARTVLRTRLEAGAAREKEMDHA</sequence>
<comment type="similarity">
    <text evidence="1">Belongs to the sigma-70 factor family. ECF subfamily.</text>
</comment>
<evidence type="ECO:0000313" key="7">
    <source>
        <dbReference type="EMBL" id="UOQ58789.1"/>
    </source>
</evidence>
<dbReference type="SUPFAM" id="SSF88659">
    <property type="entry name" value="Sigma3 and sigma4 domains of RNA polymerase sigma factors"/>
    <property type="match status" value="1"/>
</dbReference>
<dbReference type="InterPro" id="IPR039425">
    <property type="entry name" value="RNA_pol_sigma-70-like"/>
</dbReference>
<gene>
    <name evidence="7" type="ORF">MUN78_08225</name>
</gene>